<name>B0T5Q7_CAUSK</name>
<dbReference type="SUPFAM" id="SSF54427">
    <property type="entry name" value="NTF2-like"/>
    <property type="match status" value="1"/>
</dbReference>
<evidence type="ECO:0008006" key="2">
    <source>
        <dbReference type="Google" id="ProtNLM"/>
    </source>
</evidence>
<dbReference type="AlphaFoldDB" id="B0T5Q7"/>
<organism evidence="1">
    <name type="scientific">Caulobacter sp. (strain K31)</name>
    <dbReference type="NCBI Taxonomy" id="366602"/>
    <lineage>
        <taxon>Bacteria</taxon>
        <taxon>Pseudomonadati</taxon>
        <taxon>Pseudomonadota</taxon>
        <taxon>Alphaproteobacteria</taxon>
        <taxon>Caulobacterales</taxon>
        <taxon>Caulobacteraceae</taxon>
        <taxon>Caulobacter</taxon>
    </lineage>
</organism>
<dbReference type="InterPro" id="IPR032710">
    <property type="entry name" value="NTF2-like_dom_sf"/>
</dbReference>
<proteinExistence type="predicted"/>
<dbReference type="STRING" id="366602.Caul_1936"/>
<dbReference type="OrthoDB" id="7470841at2"/>
<dbReference type="KEGG" id="cak:Caul_1936"/>
<dbReference type="HOGENOM" id="CLU_2035266_0_0_5"/>
<evidence type="ECO:0000313" key="1">
    <source>
        <dbReference type="EMBL" id="ABZ71065.1"/>
    </source>
</evidence>
<dbReference type="eggNOG" id="ENOG50333QG">
    <property type="taxonomic scope" value="Bacteria"/>
</dbReference>
<gene>
    <name evidence="1" type="ordered locus">Caul_1936</name>
</gene>
<reference evidence="1" key="1">
    <citation type="submission" date="2008-01" db="EMBL/GenBank/DDBJ databases">
        <title>Complete sequence of chromosome of Caulobacter sp. K31.</title>
        <authorList>
            <consortium name="US DOE Joint Genome Institute"/>
            <person name="Copeland A."/>
            <person name="Lucas S."/>
            <person name="Lapidus A."/>
            <person name="Barry K."/>
            <person name="Glavina del Rio T."/>
            <person name="Dalin E."/>
            <person name="Tice H."/>
            <person name="Pitluck S."/>
            <person name="Bruce D."/>
            <person name="Goodwin L."/>
            <person name="Thompson L.S."/>
            <person name="Brettin T."/>
            <person name="Detter J.C."/>
            <person name="Han C."/>
            <person name="Schmutz J."/>
            <person name="Larimer F."/>
            <person name="Land M."/>
            <person name="Hauser L."/>
            <person name="Kyrpides N."/>
            <person name="Kim E."/>
            <person name="Stephens C."/>
            <person name="Richardson P."/>
        </authorList>
    </citation>
    <scope>NUCLEOTIDE SEQUENCE [LARGE SCALE GENOMIC DNA]</scope>
    <source>
        <strain evidence="1">K31</strain>
    </source>
</reference>
<accession>B0T5Q7</accession>
<sequence>MTISKAEIERFLHGQLKAWNAHDHAAFFGFYRQFAPNGLTIDYVGQPPRDPWDILETMWRDHNAGMRLEAVKAVINGHEAACHHRNRIEAAGVVIETMELYDFGDGTLSIRYFIDGRP</sequence>
<dbReference type="Gene3D" id="3.10.450.50">
    <property type="match status" value="1"/>
</dbReference>
<dbReference type="EMBL" id="CP000927">
    <property type="protein sequence ID" value="ABZ71065.1"/>
    <property type="molecule type" value="Genomic_DNA"/>
</dbReference>
<protein>
    <recommendedName>
        <fullName evidence="2">SnoaL-like domain-containing protein</fullName>
    </recommendedName>
</protein>